<accession>A0ABT2BFI8</accession>
<dbReference type="RefSeq" id="WP_258855026.1">
    <property type="nucleotide sequence ID" value="NZ_JANUGV010000001.1"/>
</dbReference>
<organism evidence="2 3">
    <name type="scientific">Massilia solisilvae</name>
    <dbReference type="NCBI Taxonomy" id="1811225"/>
    <lineage>
        <taxon>Bacteria</taxon>
        <taxon>Pseudomonadati</taxon>
        <taxon>Pseudomonadota</taxon>
        <taxon>Betaproteobacteria</taxon>
        <taxon>Burkholderiales</taxon>
        <taxon>Oxalobacteraceae</taxon>
        <taxon>Telluria group</taxon>
        <taxon>Massilia</taxon>
    </lineage>
</organism>
<protein>
    <recommendedName>
        <fullName evidence="4">DUF2860 domain-containing protein</fullName>
    </recommendedName>
</protein>
<evidence type="ECO:0008006" key="4">
    <source>
        <dbReference type="Google" id="ProtNLM"/>
    </source>
</evidence>
<keyword evidence="3" id="KW-1185">Reference proteome</keyword>
<proteinExistence type="predicted"/>
<sequence length="320" mass="35841">MRRIFPAISLFLVSCFAAAQDASLLAGGMQVDRSGEQSFAVNLGYTQRLGKYTAASLEYTNEGHPRLHHRDGLTPQLWLHTAVPERGFSFAVGAGPYYYFDTTTGSGALADYRNEHGWGIQANFSAKYHLGDQRTYAEARLSRIHGRREHDSTLLMVGLGYELRNLPHEVKAENADGGEDLFMVLAGRSIVNSFKSEKATGGGIEYRHTVTPNMEWSVMAMSEGRVGVAERKGVSSQLWLLRPFTERTVLELGMGGYVMRDQLNRDSVREEPKTHFAPIASIGMRWRLSPTWRAQLSWSRVITDYHRDSDVFLLGVGSLY</sequence>
<reference evidence="2 3" key="1">
    <citation type="submission" date="2022-08" db="EMBL/GenBank/DDBJ databases">
        <title>Reclassification of Massilia species as members of the genera Telluria, Duganella, Pseudoduganella, Mokoshia gen. nov. and Zemynaea gen. nov. using orthogonal and non-orthogonal genome-based approaches.</title>
        <authorList>
            <person name="Bowman J.P."/>
        </authorList>
    </citation>
    <scope>NUCLEOTIDE SEQUENCE [LARGE SCALE GENOMIC DNA]</scope>
    <source>
        <strain evidence="2 3">JCM 31607</strain>
    </source>
</reference>
<comment type="caution">
    <text evidence="2">The sequence shown here is derived from an EMBL/GenBank/DDBJ whole genome shotgun (WGS) entry which is preliminary data.</text>
</comment>
<feature type="chain" id="PRO_5046781315" description="DUF2860 domain-containing protein" evidence="1">
    <location>
        <begin position="20"/>
        <end position="320"/>
    </location>
</feature>
<evidence type="ECO:0000313" key="3">
    <source>
        <dbReference type="Proteomes" id="UP001205861"/>
    </source>
</evidence>
<gene>
    <name evidence="2" type="ORF">NX773_03750</name>
</gene>
<evidence type="ECO:0000256" key="1">
    <source>
        <dbReference type="SAM" id="SignalP"/>
    </source>
</evidence>
<keyword evidence="1" id="KW-0732">Signal</keyword>
<name>A0ABT2BFI8_9BURK</name>
<dbReference type="Proteomes" id="UP001205861">
    <property type="component" value="Unassembled WGS sequence"/>
</dbReference>
<evidence type="ECO:0000313" key="2">
    <source>
        <dbReference type="EMBL" id="MCS0607281.1"/>
    </source>
</evidence>
<dbReference type="PROSITE" id="PS51257">
    <property type="entry name" value="PROKAR_LIPOPROTEIN"/>
    <property type="match status" value="1"/>
</dbReference>
<feature type="signal peptide" evidence="1">
    <location>
        <begin position="1"/>
        <end position="19"/>
    </location>
</feature>
<dbReference type="EMBL" id="JANUGV010000001">
    <property type="protein sequence ID" value="MCS0607281.1"/>
    <property type="molecule type" value="Genomic_DNA"/>
</dbReference>